<evidence type="ECO:0000313" key="4">
    <source>
        <dbReference type="EMBL" id="MDT7844300.1"/>
    </source>
</evidence>
<name>A0ABU3LYQ2_9ACTN</name>
<keyword evidence="5" id="KW-1185">Reference proteome</keyword>
<dbReference type="Gene3D" id="3.20.20.30">
    <property type="entry name" value="Luciferase-like domain"/>
    <property type="match status" value="1"/>
</dbReference>
<evidence type="ECO:0000256" key="2">
    <source>
        <dbReference type="SAM" id="MobiDB-lite"/>
    </source>
</evidence>
<dbReference type="RefSeq" id="WP_314203921.1">
    <property type="nucleotide sequence ID" value="NZ_JAVTLL010000019.1"/>
</dbReference>
<dbReference type="EMBL" id="JAVTLL010000019">
    <property type="protein sequence ID" value="MDT7844300.1"/>
    <property type="molecule type" value="Genomic_DNA"/>
</dbReference>
<dbReference type="SUPFAM" id="SSF51679">
    <property type="entry name" value="Bacterial luciferase-like"/>
    <property type="match status" value="1"/>
</dbReference>
<evidence type="ECO:0000313" key="5">
    <source>
        <dbReference type="Proteomes" id="UP001257948"/>
    </source>
</evidence>
<dbReference type="InterPro" id="IPR050564">
    <property type="entry name" value="F420-G6PD/mer"/>
</dbReference>
<dbReference type="PANTHER" id="PTHR43244">
    <property type="match status" value="1"/>
</dbReference>
<feature type="region of interest" description="Disordered" evidence="2">
    <location>
        <begin position="158"/>
        <end position="177"/>
    </location>
</feature>
<dbReference type="Proteomes" id="UP001257948">
    <property type="component" value="Unassembled WGS sequence"/>
</dbReference>
<accession>A0ABU3LYQ2</accession>
<keyword evidence="1" id="KW-0560">Oxidoreductase</keyword>
<protein>
    <submittedName>
        <fullName evidence="4">LLM class flavin-dependent oxidoreductase</fullName>
    </submittedName>
</protein>
<reference evidence="5" key="1">
    <citation type="submission" date="2023-07" db="EMBL/GenBank/DDBJ databases">
        <title>Draft genome sequence of the endophytic actinobacterium Streptomyces justiciae WPN32, a potential antibiotic producer.</title>
        <authorList>
            <person name="Yasawong M."/>
            <person name="Pana W."/>
            <person name="Ganta P."/>
            <person name="Santapan N."/>
            <person name="Songngamsuk T."/>
            <person name="Phatcharaharikarn M."/>
            <person name="Kerdtoob S."/>
            <person name="Nantapong N."/>
        </authorList>
    </citation>
    <scope>NUCLEOTIDE SEQUENCE [LARGE SCALE GENOMIC DNA]</scope>
    <source>
        <strain evidence="5">WPN32</strain>
    </source>
</reference>
<comment type="caution">
    <text evidence="4">The sequence shown here is derived from an EMBL/GenBank/DDBJ whole genome shotgun (WGS) entry which is preliminary data.</text>
</comment>
<dbReference type="PANTHER" id="PTHR43244:SF1">
    <property type="entry name" value="5,10-METHYLENETETRAHYDROMETHANOPTERIN REDUCTASE"/>
    <property type="match status" value="1"/>
</dbReference>
<dbReference type="InterPro" id="IPR036661">
    <property type="entry name" value="Luciferase-like_sf"/>
</dbReference>
<gene>
    <name evidence="4" type="ORF">RQC66_26630</name>
</gene>
<evidence type="ECO:0000259" key="3">
    <source>
        <dbReference type="Pfam" id="PF00296"/>
    </source>
</evidence>
<organism evidence="4 5">
    <name type="scientific">Streptomyces justiciae</name>
    <dbReference type="NCBI Taxonomy" id="2780140"/>
    <lineage>
        <taxon>Bacteria</taxon>
        <taxon>Bacillati</taxon>
        <taxon>Actinomycetota</taxon>
        <taxon>Actinomycetes</taxon>
        <taxon>Kitasatosporales</taxon>
        <taxon>Streptomycetaceae</taxon>
        <taxon>Streptomyces</taxon>
    </lineage>
</organism>
<dbReference type="InterPro" id="IPR011251">
    <property type="entry name" value="Luciferase-like_dom"/>
</dbReference>
<sequence>MDFSVVAVAREDDSPVDEPLRIAAVADRLGYREVWAGEGPTWDSFALAVAIGRATERVALTAGPVPVSVRDPYTIARGAASVAALTGRRVGVALGTSSARVVEGVHGRVRERPAAVLAETAEAVRDHLRAALGEPIGATHRHLPPPGEVAGPFRHRLPRPGDATRPGEAVAPFRRRLPPPGGPLTVAAFGERAVGVAAAYADRMLLDVVSPEQVRVLRAKLDAAADRAGRTPPPLAAWLPAAVDPVPESLAQVLGSIAGYLTVPGYREVFAEAGFGEAVTLAASGADRETLLRALPPEAAGTVGLVGDLDAVRARIDAYTEAGLDEIALVPATAGDPAGERTLTALAPPPVTPV</sequence>
<dbReference type="Pfam" id="PF00296">
    <property type="entry name" value="Bac_luciferase"/>
    <property type="match status" value="1"/>
</dbReference>
<feature type="domain" description="Luciferase-like" evidence="3">
    <location>
        <begin position="1"/>
        <end position="325"/>
    </location>
</feature>
<proteinExistence type="predicted"/>
<evidence type="ECO:0000256" key="1">
    <source>
        <dbReference type="ARBA" id="ARBA00023002"/>
    </source>
</evidence>